<proteinExistence type="predicted"/>
<evidence type="ECO:0000313" key="2">
    <source>
        <dbReference type="EMBL" id="MFB9690568.1"/>
    </source>
</evidence>
<dbReference type="EMBL" id="JBHMBK010000055">
    <property type="protein sequence ID" value="MFB9690568.1"/>
    <property type="molecule type" value="Genomic_DNA"/>
</dbReference>
<sequence length="192" mass="20446">MERIRLVLAAVSVTACLAACTSPITTALPLLTPVTPVPPAAVAPPASPVKITAACPLFGPADLQQLLETSEDLMATEQPAAGTSGPGTEFRCRYEGKYVHPWLLDLWISSAADALPPEEAMKNIRKDCSGPVTAVPEAGEGAFFCDRTGLDQAEMVVLGKRSHGQNRVAVAYVLKHRKDVYARLAKLLAERL</sequence>
<gene>
    <name evidence="2" type="ORF">ACFFTO_40895</name>
</gene>
<reference evidence="2 3" key="1">
    <citation type="submission" date="2024-09" db="EMBL/GenBank/DDBJ databases">
        <authorList>
            <person name="Sun Q."/>
            <person name="Mori K."/>
        </authorList>
    </citation>
    <scope>NUCLEOTIDE SEQUENCE [LARGE SCALE GENOMIC DNA]</scope>
    <source>
        <strain evidence="2 3">JCM 13852</strain>
    </source>
</reference>
<accession>A0ABV5UGQ4</accession>
<dbReference type="Proteomes" id="UP001589535">
    <property type="component" value="Unassembled WGS sequence"/>
</dbReference>
<comment type="caution">
    <text evidence="2">The sequence shown here is derived from an EMBL/GenBank/DDBJ whole genome shotgun (WGS) entry which is preliminary data.</text>
</comment>
<protein>
    <recommendedName>
        <fullName evidence="4">DUF3558 domain-containing protein</fullName>
    </recommendedName>
</protein>
<keyword evidence="3" id="KW-1185">Reference proteome</keyword>
<feature type="chain" id="PRO_5046397735" description="DUF3558 domain-containing protein" evidence="1">
    <location>
        <begin position="28"/>
        <end position="192"/>
    </location>
</feature>
<feature type="signal peptide" evidence="1">
    <location>
        <begin position="1"/>
        <end position="27"/>
    </location>
</feature>
<keyword evidence="1" id="KW-0732">Signal</keyword>
<evidence type="ECO:0000313" key="3">
    <source>
        <dbReference type="Proteomes" id="UP001589535"/>
    </source>
</evidence>
<dbReference type="RefSeq" id="WP_378206186.1">
    <property type="nucleotide sequence ID" value="NZ_JBHMBK010000055.1"/>
</dbReference>
<dbReference type="PROSITE" id="PS51257">
    <property type="entry name" value="PROKAR_LIPOPROTEIN"/>
    <property type="match status" value="1"/>
</dbReference>
<organism evidence="2 3">
    <name type="scientific">Amycolatopsis plumensis</name>
    <dbReference type="NCBI Taxonomy" id="236508"/>
    <lineage>
        <taxon>Bacteria</taxon>
        <taxon>Bacillati</taxon>
        <taxon>Actinomycetota</taxon>
        <taxon>Actinomycetes</taxon>
        <taxon>Pseudonocardiales</taxon>
        <taxon>Pseudonocardiaceae</taxon>
        <taxon>Amycolatopsis</taxon>
    </lineage>
</organism>
<name>A0ABV5UGQ4_9PSEU</name>
<evidence type="ECO:0008006" key="4">
    <source>
        <dbReference type="Google" id="ProtNLM"/>
    </source>
</evidence>
<evidence type="ECO:0000256" key="1">
    <source>
        <dbReference type="SAM" id="SignalP"/>
    </source>
</evidence>